<sequence>MNTTLTKIASAFLLVITSAITAQEFQGKAEYFSKRVFTEKIELNKATGENEMSPEMGKALQEAMKKASEKQYLLSFNKSECLYEEQEQLQKPEAANGGFSISVAFSGEGKKYLNLKDKICIEEADIFGKEFLIVEPLEKPNWKLLNETKKIGDYNCLKAELVVQVTEKQRTEYEEFLKKEAVKPALFKMDEPKDKVIMAWYTPEIPVSFGPNKYWGLPGLILEINEEETIILCSKVTLSNKEKSKIKVPNTGEKVTQKKFDEIEKKKMDSMKNEDGVIIFER</sequence>
<dbReference type="Pfam" id="PF09697">
    <property type="entry name" value="Porph_ging"/>
    <property type="match status" value="1"/>
</dbReference>
<gene>
    <name evidence="2" type="ORF">WFZ85_09435</name>
</gene>
<dbReference type="InterPro" id="IPR005901">
    <property type="entry name" value="GLPGLI"/>
</dbReference>
<keyword evidence="3" id="KW-1185">Reference proteome</keyword>
<reference evidence="2 3" key="1">
    <citation type="submission" date="2024-03" db="EMBL/GenBank/DDBJ databases">
        <title>Two novel species of the genus Flavobacterium exhibiting potentially degradation of complex polysaccharides.</title>
        <authorList>
            <person name="Lian X."/>
        </authorList>
    </citation>
    <scope>NUCLEOTIDE SEQUENCE [LARGE SCALE GENOMIC DNA]</scope>
    <source>
        <strain evidence="3">j3</strain>
    </source>
</reference>
<feature type="chain" id="PRO_5045334346" evidence="1">
    <location>
        <begin position="23"/>
        <end position="282"/>
    </location>
</feature>
<feature type="signal peptide" evidence="1">
    <location>
        <begin position="1"/>
        <end position="22"/>
    </location>
</feature>
<keyword evidence="1" id="KW-0732">Signal</keyword>
<evidence type="ECO:0000313" key="3">
    <source>
        <dbReference type="Proteomes" id="UP001460072"/>
    </source>
</evidence>
<proteinExistence type="predicted"/>
<evidence type="ECO:0000313" key="2">
    <source>
        <dbReference type="EMBL" id="MEM0542842.1"/>
    </source>
</evidence>
<dbReference type="Proteomes" id="UP001460072">
    <property type="component" value="Unassembled WGS sequence"/>
</dbReference>
<protein>
    <submittedName>
        <fullName evidence="2">GLPGLI family protein</fullName>
    </submittedName>
</protein>
<dbReference type="EMBL" id="JBCGDO010000011">
    <property type="protein sequence ID" value="MEM0542842.1"/>
    <property type="molecule type" value="Genomic_DNA"/>
</dbReference>
<accession>A0ABU9N7W6</accession>
<dbReference type="RefSeq" id="WP_342696045.1">
    <property type="nucleotide sequence ID" value="NZ_JBCGDO010000011.1"/>
</dbReference>
<organism evidence="2 3">
    <name type="scientific">Flavobacterium aureirubrum</name>
    <dbReference type="NCBI Taxonomy" id="3133147"/>
    <lineage>
        <taxon>Bacteria</taxon>
        <taxon>Pseudomonadati</taxon>
        <taxon>Bacteroidota</taxon>
        <taxon>Flavobacteriia</taxon>
        <taxon>Flavobacteriales</taxon>
        <taxon>Flavobacteriaceae</taxon>
        <taxon>Flavobacterium</taxon>
    </lineage>
</organism>
<dbReference type="NCBIfam" id="TIGR01200">
    <property type="entry name" value="GLPGLI"/>
    <property type="match status" value="1"/>
</dbReference>
<evidence type="ECO:0000256" key="1">
    <source>
        <dbReference type="SAM" id="SignalP"/>
    </source>
</evidence>
<name>A0ABU9N7W6_9FLAO</name>
<comment type="caution">
    <text evidence="2">The sequence shown here is derived from an EMBL/GenBank/DDBJ whole genome shotgun (WGS) entry which is preliminary data.</text>
</comment>